<dbReference type="AlphaFoldDB" id="A0A2S5TIH3"/>
<dbReference type="InterPro" id="IPR006311">
    <property type="entry name" value="TAT_signal"/>
</dbReference>
<organism evidence="1 2">
    <name type="scientific">Solimonas fluminis</name>
    <dbReference type="NCBI Taxonomy" id="2086571"/>
    <lineage>
        <taxon>Bacteria</taxon>
        <taxon>Pseudomonadati</taxon>
        <taxon>Pseudomonadota</taxon>
        <taxon>Gammaproteobacteria</taxon>
        <taxon>Nevskiales</taxon>
        <taxon>Nevskiaceae</taxon>
        <taxon>Solimonas</taxon>
    </lineage>
</organism>
<keyword evidence="2" id="KW-1185">Reference proteome</keyword>
<dbReference type="Proteomes" id="UP000238220">
    <property type="component" value="Unassembled WGS sequence"/>
</dbReference>
<name>A0A2S5TIH3_9GAMM</name>
<accession>A0A2S5TIH3</accession>
<dbReference type="PROSITE" id="PS51318">
    <property type="entry name" value="TAT"/>
    <property type="match status" value="1"/>
</dbReference>
<comment type="caution">
    <text evidence="1">The sequence shown here is derived from an EMBL/GenBank/DDBJ whole genome shotgun (WGS) entry which is preliminary data.</text>
</comment>
<evidence type="ECO:0008006" key="3">
    <source>
        <dbReference type="Google" id="ProtNLM"/>
    </source>
</evidence>
<evidence type="ECO:0000313" key="1">
    <source>
        <dbReference type="EMBL" id="PPE74742.1"/>
    </source>
</evidence>
<gene>
    <name evidence="1" type="ORF">C3942_08275</name>
</gene>
<sequence>MQTPMPESSAPLSRRSLLKLGLAAGTVLTVSSLGAGLAGCSRRDHAAAAGLRRLRDADVELFRALLPVMLAGSLPAAAPLDGHLARIDDAVLRLGAPAQREVFKLFDLLHLRPARWLATGIAEPWREATPQQVAAFLERWRDSRVGLFNAGYLAFNKLCCTAHYTQPEGWAQMGYPGPLAWAYESLNR</sequence>
<protein>
    <recommendedName>
        <fullName evidence="3">Twin-arginine translocation pathway signal protein</fullName>
    </recommendedName>
</protein>
<proteinExistence type="predicted"/>
<dbReference type="EMBL" id="PSNW01000003">
    <property type="protein sequence ID" value="PPE74742.1"/>
    <property type="molecule type" value="Genomic_DNA"/>
</dbReference>
<reference evidence="1 2" key="1">
    <citation type="submission" date="2018-02" db="EMBL/GenBank/DDBJ databases">
        <title>Genome sequencing of Solimonas sp. HR-BB.</title>
        <authorList>
            <person name="Lee Y."/>
            <person name="Jeon C.O."/>
        </authorList>
    </citation>
    <scope>NUCLEOTIDE SEQUENCE [LARGE SCALE GENOMIC DNA]</scope>
    <source>
        <strain evidence="1 2">HR-BB</strain>
    </source>
</reference>
<evidence type="ECO:0000313" key="2">
    <source>
        <dbReference type="Proteomes" id="UP000238220"/>
    </source>
</evidence>